<name>A0AAV4RA88_9ARAC</name>
<comment type="caution">
    <text evidence="2">The sequence shown here is derived from an EMBL/GenBank/DDBJ whole genome shotgun (WGS) entry which is preliminary data.</text>
</comment>
<evidence type="ECO:0000313" key="2">
    <source>
        <dbReference type="EMBL" id="GIY18307.1"/>
    </source>
</evidence>
<sequence length="93" mass="10496">MAARPGGRLPRAEGIDPGKREPKFCPAKGSSIVLLHLHYSSRVSFDPSFLMQVKILQGSRVDVYTQFAILPWGWSGEDVYWLERNNYLFLAGV</sequence>
<accession>A0AAV4RA88</accession>
<dbReference type="Proteomes" id="UP001054837">
    <property type="component" value="Unassembled WGS sequence"/>
</dbReference>
<dbReference type="AlphaFoldDB" id="A0AAV4RA88"/>
<evidence type="ECO:0000313" key="3">
    <source>
        <dbReference type="Proteomes" id="UP001054837"/>
    </source>
</evidence>
<reference evidence="2 3" key="1">
    <citation type="submission" date="2021-06" db="EMBL/GenBank/DDBJ databases">
        <title>Caerostris darwini draft genome.</title>
        <authorList>
            <person name="Kono N."/>
            <person name="Arakawa K."/>
        </authorList>
    </citation>
    <scope>NUCLEOTIDE SEQUENCE [LARGE SCALE GENOMIC DNA]</scope>
</reference>
<dbReference type="EMBL" id="BPLQ01005883">
    <property type="protein sequence ID" value="GIY18307.1"/>
    <property type="molecule type" value="Genomic_DNA"/>
</dbReference>
<organism evidence="2 3">
    <name type="scientific">Caerostris darwini</name>
    <dbReference type="NCBI Taxonomy" id="1538125"/>
    <lineage>
        <taxon>Eukaryota</taxon>
        <taxon>Metazoa</taxon>
        <taxon>Ecdysozoa</taxon>
        <taxon>Arthropoda</taxon>
        <taxon>Chelicerata</taxon>
        <taxon>Arachnida</taxon>
        <taxon>Araneae</taxon>
        <taxon>Araneomorphae</taxon>
        <taxon>Entelegynae</taxon>
        <taxon>Araneoidea</taxon>
        <taxon>Araneidae</taxon>
        <taxon>Caerostris</taxon>
    </lineage>
</organism>
<gene>
    <name evidence="2" type="ORF">CDAR_589601</name>
</gene>
<feature type="region of interest" description="Disordered" evidence="1">
    <location>
        <begin position="1"/>
        <end position="22"/>
    </location>
</feature>
<keyword evidence="3" id="KW-1185">Reference proteome</keyword>
<protein>
    <submittedName>
        <fullName evidence="2">Uncharacterized protein</fullName>
    </submittedName>
</protein>
<evidence type="ECO:0000256" key="1">
    <source>
        <dbReference type="SAM" id="MobiDB-lite"/>
    </source>
</evidence>
<feature type="compositionally biased region" description="Basic and acidic residues" evidence="1">
    <location>
        <begin position="10"/>
        <end position="22"/>
    </location>
</feature>
<proteinExistence type="predicted"/>